<evidence type="ECO:0000256" key="4">
    <source>
        <dbReference type="SAM" id="MobiDB-lite"/>
    </source>
</evidence>
<accession>A0ABU0W7B1</accession>
<evidence type="ECO:0000313" key="7">
    <source>
        <dbReference type="Proteomes" id="UP001239019"/>
    </source>
</evidence>
<keyword evidence="2 6" id="KW-0238">DNA-binding</keyword>
<dbReference type="Proteomes" id="UP001239019">
    <property type="component" value="Unassembled WGS sequence"/>
</dbReference>
<dbReference type="RefSeq" id="WP_306728140.1">
    <property type="nucleotide sequence ID" value="NZ_JAVDDT010000003.1"/>
</dbReference>
<keyword evidence="7" id="KW-1185">Reference proteome</keyword>
<dbReference type="EMBL" id="JAVDDT010000003">
    <property type="protein sequence ID" value="MDQ2069643.1"/>
    <property type="molecule type" value="Genomic_DNA"/>
</dbReference>
<evidence type="ECO:0000256" key="2">
    <source>
        <dbReference type="ARBA" id="ARBA00023125"/>
    </source>
</evidence>
<feature type="domain" description="DNA binding HTH" evidence="5">
    <location>
        <begin position="74"/>
        <end position="110"/>
    </location>
</feature>
<comment type="caution">
    <text evidence="6">The sequence shown here is derived from an EMBL/GenBank/DDBJ whole genome shotgun (WGS) entry which is preliminary data.</text>
</comment>
<feature type="region of interest" description="Disordered" evidence="4">
    <location>
        <begin position="1"/>
        <end position="23"/>
    </location>
</feature>
<dbReference type="Pfam" id="PF02954">
    <property type="entry name" value="HTH_8"/>
    <property type="match status" value="1"/>
</dbReference>
<reference evidence="6 7" key="1">
    <citation type="submission" date="2023-08" db="EMBL/GenBank/DDBJ databases">
        <title>Whole-genome sequencing of halo(alkali)philic microorganisms from hypersaline lakes.</title>
        <authorList>
            <person name="Sorokin D.Y."/>
            <person name="Abbas B."/>
            <person name="Merkel A.Y."/>
        </authorList>
    </citation>
    <scope>NUCLEOTIDE SEQUENCE [LARGE SCALE GENOMIC DNA]</scope>
    <source>
        <strain evidence="6 7">AB-CW4</strain>
    </source>
</reference>
<dbReference type="InterPro" id="IPR002197">
    <property type="entry name" value="HTH_Fis"/>
</dbReference>
<dbReference type="NCBIfam" id="NF001659">
    <property type="entry name" value="PRK00430.1"/>
    <property type="match status" value="1"/>
</dbReference>
<name>A0ABU0W7B1_9GAMM</name>
<sequence length="116" mass="13072">MSSRAIAIGEAATRSSDELVENRHPGMLEVERKLGRRSMNATPLKQNIDDALARYFEDLDGTEPSDLYNMVINQVEYPLLRRVLDYTGGNQSRAAEILGINRSTLRKKLRSHGLID</sequence>
<dbReference type="InterPro" id="IPR009057">
    <property type="entry name" value="Homeodomain-like_sf"/>
</dbReference>
<dbReference type="GO" id="GO:0003677">
    <property type="term" value="F:DNA binding"/>
    <property type="evidence" value="ECO:0007669"/>
    <property type="project" value="UniProtKB-KW"/>
</dbReference>
<dbReference type="PRINTS" id="PR01591">
    <property type="entry name" value="DNABINDNGFIS"/>
</dbReference>
<evidence type="ECO:0000259" key="5">
    <source>
        <dbReference type="Pfam" id="PF02954"/>
    </source>
</evidence>
<dbReference type="PRINTS" id="PR01590">
    <property type="entry name" value="HTHFIS"/>
</dbReference>
<evidence type="ECO:0000256" key="1">
    <source>
        <dbReference type="ARBA" id="ARBA00008559"/>
    </source>
</evidence>
<evidence type="ECO:0000313" key="6">
    <source>
        <dbReference type="EMBL" id="MDQ2069643.1"/>
    </source>
</evidence>
<dbReference type="SUPFAM" id="SSF46689">
    <property type="entry name" value="Homeodomain-like"/>
    <property type="match status" value="1"/>
</dbReference>
<dbReference type="Gene3D" id="1.10.10.60">
    <property type="entry name" value="Homeodomain-like"/>
    <property type="match status" value="1"/>
</dbReference>
<proteinExistence type="inferred from homology"/>
<dbReference type="PANTHER" id="PTHR47918">
    <property type="entry name" value="DNA-BINDING PROTEIN FIS"/>
    <property type="match status" value="1"/>
</dbReference>
<protein>
    <recommendedName>
        <fullName evidence="3">Putative Fis-like DNA-binding protein</fullName>
    </recommendedName>
</protein>
<organism evidence="6 7">
    <name type="scientific">Natronospira bacteriovora</name>
    <dbReference type="NCBI Taxonomy" id="3069753"/>
    <lineage>
        <taxon>Bacteria</taxon>
        <taxon>Pseudomonadati</taxon>
        <taxon>Pseudomonadota</taxon>
        <taxon>Gammaproteobacteria</taxon>
        <taxon>Natronospirales</taxon>
        <taxon>Natronospiraceae</taxon>
        <taxon>Natronospira</taxon>
    </lineage>
</organism>
<comment type="similarity">
    <text evidence="1">Belongs to the transcriptional regulatory Fis family.</text>
</comment>
<dbReference type="InterPro" id="IPR005412">
    <property type="entry name" value="Fis_DNA-bd"/>
</dbReference>
<evidence type="ECO:0000256" key="3">
    <source>
        <dbReference type="ARBA" id="ARBA00029540"/>
    </source>
</evidence>
<dbReference type="InterPro" id="IPR050207">
    <property type="entry name" value="Trans_regulatory_Fis"/>
</dbReference>
<gene>
    <name evidence="6" type="primary">fis</name>
    <name evidence="6" type="ORF">RBH19_07145</name>
</gene>
<dbReference type="PANTHER" id="PTHR47918:SF1">
    <property type="entry name" value="DNA-BINDING PROTEIN FIS"/>
    <property type="match status" value="1"/>
</dbReference>